<reference evidence="1" key="1">
    <citation type="submission" date="2022-07" db="EMBL/GenBank/DDBJ databases">
        <title>Phylogenomic reconstructions and comparative analyses of Kickxellomycotina fungi.</title>
        <authorList>
            <person name="Reynolds N.K."/>
            <person name="Stajich J.E."/>
            <person name="Barry K."/>
            <person name="Grigoriev I.V."/>
            <person name="Crous P."/>
            <person name="Smith M.E."/>
        </authorList>
    </citation>
    <scope>NUCLEOTIDE SEQUENCE</scope>
    <source>
        <strain evidence="1">CBS 190363</strain>
    </source>
</reference>
<accession>A0ACC1LVF4</accession>
<dbReference type="Proteomes" id="UP001139981">
    <property type="component" value="Unassembled WGS sequence"/>
</dbReference>
<keyword evidence="2" id="KW-1185">Reference proteome</keyword>
<evidence type="ECO:0000313" key="2">
    <source>
        <dbReference type="Proteomes" id="UP001139981"/>
    </source>
</evidence>
<sequence length="464" mass="51049">ASQVVLQHRDSTNAPYHHQPHWHHNDHHGNGNHGSQSQQQQQHYGGHHYNSNHEQRHQRHTSDARSSHSASDSSPLHYPQPKSPMIVNPVALWESSEEQARRRAWAEHVRGPLADLQTPADSPAPWSVAPPPPSADQRVPPSAMDQIDSSQLPRDTPWKISHVRQRPSSADENSSAALPQPNYMGMQFKEGVANDGNARDAAGQLLQRWNEAVIARNLRSHFGNISSEQILHSIAKVERGTDAIRLETTVSCEAEDSKGEKTVYRFTLSSTLDVGGAAPAAQQTPSVTPLEQQGDVPPASGLRQVNPSAARQRASAVVSDSLNGSSDNPPRGDDFTVLRQPPNYQEPAMSRRSSFVQLQPSQPSNTRVPAAAMRAGPDYSDQFAESDARYWRLQRQLIDLEMNQRRLDADLQATPSDLSNGIDRNTSNWDDQSARMLDLASPPTPTRSAKPPGGFDDGPVTKLT</sequence>
<proteinExistence type="predicted"/>
<organism evidence="1 2">
    <name type="scientific">Coemansia aciculifera</name>
    <dbReference type="NCBI Taxonomy" id="417176"/>
    <lineage>
        <taxon>Eukaryota</taxon>
        <taxon>Fungi</taxon>
        <taxon>Fungi incertae sedis</taxon>
        <taxon>Zoopagomycota</taxon>
        <taxon>Kickxellomycotina</taxon>
        <taxon>Kickxellomycetes</taxon>
        <taxon>Kickxellales</taxon>
        <taxon>Kickxellaceae</taxon>
        <taxon>Coemansia</taxon>
    </lineage>
</organism>
<protein>
    <submittedName>
        <fullName evidence="1">Uncharacterized protein</fullName>
    </submittedName>
</protein>
<gene>
    <name evidence="1" type="ORF">IWW38_005295</name>
</gene>
<comment type="caution">
    <text evidence="1">The sequence shown here is derived from an EMBL/GenBank/DDBJ whole genome shotgun (WGS) entry which is preliminary data.</text>
</comment>
<dbReference type="EMBL" id="JANBVB010002390">
    <property type="protein sequence ID" value="KAJ2885741.1"/>
    <property type="molecule type" value="Genomic_DNA"/>
</dbReference>
<name>A0ACC1LVF4_9FUNG</name>
<feature type="non-terminal residue" evidence="1">
    <location>
        <position position="464"/>
    </location>
</feature>
<evidence type="ECO:0000313" key="1">
    <source>
        <dbReference type="EMBL" id="KAJ2885741.1"/>
    </source>
</evidence>
<feature type="non-terminal residue" evidence="1">
    <location>
        <position position="1"/>
    </location>
</feature>